<keyword evidence="3" id="KW-1185">Reference proteome</keyword>
<proteinExistence type="predicted"/>
<name>A0A1E3PVF4_LIPST</name>
<feature type="region of interest" description="Disordered" evidence="1">
    <location>
        <begin position="35"/>
        <end position="59"/>
    </location>
</feature>
<dbReference type="EMBL" id="KV454304">
    <property type="protein sequence ID" value="ODQ69264.1"/>
    <property type="molecule type" value="Genomic_DNA"/>
</dbReference>
<protein>
    <recommendedName>
        <fullName evidence="4">SWIM-type domain-containing protein</fullName>
    </recommendedName>
</protein>
<dbReference type="OrthoDB" id="5413281at2759"/>
<dbReference type="AlphaFoldDB" id="A0A1E3PVF4"/>
<sequence>MDEQNPVRAKRVLIRSLIRQLSGVLDRKPQLSCPPIRRPQSGTYVNNRDSLDLRSGTNEVDNDAGPVDISVIELMRSLSIEEQSIFITLHYLLPSTFIPALDLLDKGVIEFIEPHFFGSKKEKQDGIEEEQDGIGPVGMFRVARSLEDFDPSYERVRTGTWTCSCVQFFKHAVKISEVADLLDLGPTEYEDFVPASLPDEIDESAGGTEDDWFLQVGECAHVVACYIAKCCGDKVKEFVKSVNAETPDEWLEMCGIGSVPHPTHPTPISMRIV</sequence>
<evidence type="ECO:0000256" key="1">
    <source>
        <dbReference type="SAM" id="MobiDB-lite"/>
    </source>
</evidence>
<dbReference type="Proteomes" id="UP000094385">
    <property type="component" value="Unassembled WGS sequence"/>
</dbReference>
<evidence type="ECO:0008006" key="4">
    <source>
        <dbReference type="Google" id="ProtNLM"/>
    </source>
</evidence>
<accession>A0A1E3PVF4</accession>
<reference evidence="2 3" key="1">
    <citation type="journal article" date="2016" name="Proc. Natl. Acad. Sci. U.S.A.">
        <title>Comparative genomics of biotechnologically important yeasts.</title>
        <authorList>
            <person name="Riley R."/>
            <person name="Haridas S."/>
            <person name="Wolfe K.H."/>
            <person name="Lopes M.R."/>
            <person name="Hittinger C.T."/>
            <person name="Goeker M."/>
            <person name="Salamov A.A."/>
            <person name="Wisecaver J.H."/>
            <person name="Long T.M."/>
            <person name="Calvey C.H."/>
            <person name="Aerts A.L."/>
            <person name="Barry K.W."/>
            <person name="Choi C."/>
            <person name="Clum A."/>
            <person name="Coughlan A.Y."/>
            <person name="Deshpande S."/>
            <person name="Douglass A.P."/>
            <person name="Hanson S.J."/>
            <person name="Klenk H.-P."/>
            <person name="LaButti K.M."/>
            <person name="Lapidus A."/>
            <person name="Lindquist E.A."/>
            <person name="Lipzen A.M."/>
            <person name="Meier-Kolthoff J.P."/>
            <person name="Ohm R.A."/>
            <person name="Otillar R.P."/>
            <person name="Pangilinan J.L."/>
            <person name="Peng Y."/>
            <person name="Rokas A."/>
            <person name="Rosa C.A."/>
            <person name="Scheuner C."/>
            <person name="Sibirny A.A."/>
            <person name="Slot J.C."/>
            <person name="Stielow J.B."/>
            <person name="Sun H."/>
            <person name="Kurtzman C.P."/>
            <person name="Blackwell M."/>
            <person name="Grigoriev I.V."/>
            <person name="Jeffries T.W."/>
        </authorList>
    </citation>
    <scope>NUCLEOTIDE SEQUENCE [LARGE SCALE GENOMIC DNA]</scope>
    <source>
        <strain evidence="2 3">NRRL Y-11557</strain>
    </source>
</reference>
<organism evidence="2 3">
    <name type="scientific">Lipomyces starkeyi NRRL Y-11557</name>
    <dbReference type="NCBI Taxonomy" id="675824"/>
    <lineage>
        <taxon>Eukaryota</taxon>
        <taxon>Fungi</taxon>
        <taxon>Dikarya</taxon>
        <taxon>Ascomycota</taxon>
        <taxon>Saccharomycotina</taxon>
        <taxon>Lipomycetes</taxon>
        <taxon>Lipomycetales</taxon>
        <taxon>Lipomycetaceae</taxon>
        <taxon>Lipomyces</taxon>
    </lineage>
</organism>
<evidence type="ECO:0000313" key="3">
    <source>
        <dbReference type="Proteomes" id="UP000094385"/>
    </source>
</evidence>
<evidence type="ECO:0000313" key="2">
    <source>
        <dbReference type="EMBL" id="ODQ69264.1"/>
    </source>
</evidence>
<gene>
    <name evidence="2" type="ORF">LIPSTDRAFT_114108</name>
</gene>